<dbReference type="AlphaFoldDB" id="A0ABD1AAW8"/>
<reference evidence="1 2" key="1">
    <citation type="submission" date="2024-04" db="EMBL/GenBank/DDBJ databases">
        <title>Genome assembly C_amara_ONT_v2.</title>
        <authorList>
            <person name="Yant L."/>
            <person name="Moore C."/>
            <person name="Slenker M."/>
        </authorList>
    </citation>
    <scope>NUCLEOTIDE SEQUENCE [LARGE SCALE GENOMIC DNA]</scope>
    <source>
        <tissue evidence="1">Leaf</tissue>
    </source>
</reference>
<keyword evidence="2" id="KW-1185">Reference proteome</keyword>
<evidence type="ECO:0000313" key="1">
    <source>
        <dbReference type="EMBL" id="KAL1198510.1"/>
    </source>
</evidence>
<dbReference type="EMBL" id="JBANAX010000664">
    <property type="protein sequence ID" value="KAL1198510.1"/>
    <property type="molecule type" value="Genomic_DNA"/>
</dbReference>
<protein>
    <submittedName>
        <fullName evidence="1">Uncharacterized protein</fullName>
    </submittedName>
</protein>
<comment type="caution">
    <text evidence="1">The sequence shown here is derived from an EMBL/GenBank/DDBJ whole genome shotgun (WGS) entry which is preliminary data.</text>
</comment>
<proteinExistence type="predicted"/>
<sequence>MGMFDLRFQGVFFTWSNCRPVSPIAKKLDRVLVQTLQNPSPQLFQKERDLHEKWNFLRDIEEKYFKQKSRIHWLQVVQVGDQNTAYFHRIF</sequence>
<organism evidence="1 2">
    <name type="scientific">Cardamine amara subsp. amara</name>
    <dbReference type="NCBI Taxonomy" id="228776"/>
    <lineage>
        <taxon>Eukaryota</taxon>
        <taxon>Viridiplantae</taxon>
        <taxon>Streptophyta</taxon>
        <taxon>Embryophyta</taxon>
        <taxon>Tracheophyta</taxon>
        <taxon>Spermatophyta</taxon>
        <taxon>Magnoliopsida</taxon>
        <taxon>eudicotyledons</taxon>
        <taxon>Gunneridae</taxon>
        <taxon>Pentapetalae</taxon>
        <taxon>rosids</taxon>
        <taxon>malvids</taxon>
        <taxon>Brassicales</taxon>
        <taxon>Brassicaceae</taxon>
        <taxon>Cardamineae</taxon>
        <taxon>Cardamine</taxon>
    </lineage>
</organism>
<name>A0ABD1AAW8_CARAN</name>
<gene>
    <name evidence="1" type="ORF">V5N11_003586</name>
</gene>
<evidence type="ECO:0000313" key="2">
    <source>
        <dbReference type="Proteomes" id="UP001558713"/>
    </source>
</evidence>
<accession>A0ABD1AAW8</accession>
<dbReference type="Proteomes" id="UP001558713">
    <property type="component" value="Unassembled WGS sequence"/>
</dbReference>